<dbReference type="SUPFAM" id="SSF144091">
    <property type="entry name" value="Rhomboid-like"/>
    <property type="match status" value="1"/>
</dbReference>
<accession>A0A6G1F0Q9</accession>
<dbReference type="InterPro" id="IPR035952">
    <property type="entry name" value="Rhomboid-like_sf"/>
</dbReference>
<gene>
    <name evidence="12" type="ORF">E2562_032914</name>
</gene>
<evidence type="ECO:0000256" key="1">
    <source>
        <dbReference type="ARBA" id="ARBA00000156"/>
    </source>
</evidence>
<dbReference type="EMBL" id="SPHZ02000002">
    <property type="protein sequence ID" value="KAF0930490.1"/>
    <property type="molecule type" value="Genomic_DNA"/>
</dbReference>
<feature type="transmembrane region" description="Helical" evidence="10">
    <location>
        <begin position="128"/>
        <end position="149"/>
    </location>
</feature>
<evidence type="ECO:0000256" key="4">
    <source>
        <dbReference type="ARBA" id="ARBA00022670"/>
    </source>
</evidence>
<comment type="caution">
    <text evidence="12">The sequence shown here is derived from an EMBL/GenBank/DDBJ whole genome shotgun (WGS) entry which is preliminary data.</text>
</comment>
<dbReference type="GO" id="GO:0004252">
    <property type="term" value="F:serine-type endopeptidase activity"/>
    <property type="evidence" value="ECO:0007669"/>
    <property type="project" value="InterPro"/>
</dbReference>
<evidence type="ECO:0000256" key="6">
    <source>
        <dbReference type="ARBA" id="ARBA00022801"/>
    </source>
</evidence>
<feature type="domain" description="Peptidase S54 rhomboid" evidence="11">
    <location>
        <begin position="119"/>
        <end position="256"/>
    </location>
</feature>
<evidence type="ECO:0000259" key="11">
    <source>
        <dbReference type="Pfam" id="PF01694"/>
    </source>
</evidence>
<comment type="subcellular location">
    <subcellularLocation>
        <location evidence="2 10">Membrane</location>
        <topology evidence="2 10">Multi-pass membrane protein</topology>
    </subcellularLocation>
</comment>
<keyword evidence="13" id="KW-1185">Reference proteome</keyword>
<dbReference type="OrthoDB" id="418595at2759"/>
<keyword evidence="7 10" id="KW-0720">Serine protease</keyword>
<evidence type="ECO:0000256" key="3">
    <source>
        <dbReference type="ARBA" id="ARBA00009045"/>
    </source>
</evidence>
<evidence type="ECO:0000256" key="7">
    <source>
        <dbReference type="ARBA" id="ARBA00022825"/>
    </source>
</evidence>
<dbReference type="Gene3D" id="1.20.1540.10">
    <property type="entry name" value="Rhomboid-like"/>
    <property type="match status" value="1"/>
</dbReference>
<name>A0A6G1F0Q9_9ORYZ</name>
<evidence type="ECO:0000256" key="9">
    <source>
        <dbReference type="ARBA" id="ARBA00023136"/>
    </source>
</evidence>
<dbReference type="Proteomes" id="UP000479710">
    <property type="component" value="Unassembled WGS sequence"/>
</dbReference>
<dbReference type="GO" id="GO:0016020">
    <property type="term" value="C:membrane"/>
    <property type="evidence" value="ECO:0007669"/>
    <property type="project" value="UniProtKB-SubCell"/>
</dbReference>
<evidence type="ECO:0000256" key="8">
    <source>
        <dbReference type="ARBA" id="ARBA00022989"/>
    </source>
</evidence>
<keyword evidence="4 10" id="KW-0645">Protease</keyword>
<sequence length="333" mass="36467">MAAARYDVEKGGRRREEEEEAAAAAVAQYPQREGEREWVPWIVPAIVVANVVVFAVAMYVNNCPSSPRGGRRGGGGACVAGFLRRFSFQPFSENPLLGPSSATLQKLGALVWNKVVHEHQGWRLVTCIWLHAGVVHLLANMLSLVLIGLRLEQQFGYMRVGIIYLVSGVGGSVLSSLFIRNSISVGASGALFGLLGAMLSELFTNWTIYTNKAAALVTLLIVIAINLAIGILPHVDNFAHIGGFLTGFLLGFIFLMRPHYGWMQRYVLPSSVKYTTKKYLAYQWILLAVASVLAVIGFAVGLSMLFKGVNANERCQWCHYLSCIPTSRWSCGN</sequence>
<feature type="transmembrane region" description="Helical" evidence="10">
    <location>
        <begin position="213"/>
        <end position="232"/>
    </location>
</feature>
<proteinExistence type="inferred from homology"/>
<keyword evidence="6 10" id="KW-0378">Hydrolase</keyword>
<protein>
    <recommendedName>
        <fullName evidence="10">RHOMBOID-like protein</fullName>
        <ecNumber evidence="10">3.4.21.105</ecNumber>
    </recommendedName>
</protein>
<feature type="transmembrane region" description="Helical" evidence="10">
    <location>
        <begin position="38"/>
        <end position="60"/>
    </location>
</feature>
<dbReference type="AlphaFoldDB" id="A0A6G1F0Q9"/>
<comment type="similarity">
    <text evidence="3 10">Belongs to the peptidase S54 family.</text>
</comment>
<evidence type="ECO:0000313" key="13">
    <source>
        <dbReference type="Proteomes" id="UP000479710"/>
    </source>
</evidence>
<dbReference type="GO" id="GO:0006508">
    <property type="term" value="P:proteolysis"/>
    <property type="evidence" value="ECO:0007669"/>
    <property type="project" value="UniProtKB-KW"/>
</dbReference>
<dbReference type="EC" id="3.4.21.105" evidence="10"/>
<comment type="catalytic activity">
    <reaction evidence="1 10">
        <text>Cleaves type-1 transmembrane domains using a catalytic dyad composed of serine and histidine that are contributed by different transmembrane domains.</text>
        <dbReference type="EC" id="3.4.21.105"/>
    </reaction>
</comment>
<dbReference type="Pfam" id="PF01694">
    <property type="entry name" value="Rhomboid"/>
    <property type="match status" value="1"/>
</dbReference>
<feature type="transmembrane region" description="Helical" evidence="10">
    <location>
        <begin position="185"/>
        <end position="206"/>
    </location>
</feature>
<evidence type="ECO:0000256" key="2">
    <source>
        <dbReference type="ARBA" id="ARBA00004141"/>
    </source>
</evidence>
<comment type="function">
    <text evidence="10">Serine protease involved in intramembrane proteolysis.</text>
</comment>
<dbReference type="PANTHER" id="PTHR22936:SF69">
    <property type="entry name" value="RHOMBOID-LIKE PROTEIN"/>
    <property type="match status" value="1"/>
</dbReference>
<dbReference type="InterPro" id="IPR022764">
    <property type="entry name" value="Peptidase_S54_rhomboid_dom"/>
</dbReference>
<reference evidence="12 13" key="1">
    <citation type="submission" date="2019-11" db="EMBL/GenBank/DDBJ databases">
        <title>Whole genome sequence of Oryza granulata.</title>
        <authorList>
            <person name="Li W."/>
        </authorList>
    </citation>
    <scope>NUCLEOTIDE SEQUENCE [LARGE SCALE GENOMIC DNA]</scope>
    <source>
        <strain evidence="13">cv. Menghai</strain>
        <tissue evidence="12">Leaf</tissue>
    </source>
</reference>
<feature type="transmembrane region" description="Helical" evidence="10">
    <location>
        <begin position="279"/>
        <end position="306"/>
    </location>
</feature>
<evidence type="ECO:0000256" key="10">
    <source>
        <dbReference type="RuleBase" id="RU362115"/>
    </source>
</evidence>
<dbReference type="InterPro" id="IPR002610">
    <property type="entry name" value="Peptidase_S54_rhomboid-like"/>
</dbReference>
<keyword evidence="8 10" id="KW-1133">Transmembrane helix</keyword>
<organism evidence="12 13">
    <name type="scientific">Oryza meyeriana var. granulata</name>
    <dbReference type="NCBI Taxonomy" id="110450"/>
    <lineage>
        <taxon>Eukaryota</taxon>
        <taxon>Viridiplantae</taxon>
        <taxon>Streptophyta</taxon>
        <taxon>Embryophyta</taxon>
        <taxon>Tracheophyta</taxon>
        <taxon>Spermatophyta</taxon>
        <taxon>Magnoliopsida</taxon>
        <taxon>Liliopsida</taxon>
        <taxon>Poales</taxon>
        <taxon>Poaceae</taxon>
        <taxon>BOP clade</taxon>
        <taxon>Oryzoideae</taxon>
        <taxon>Oryzeae</taxon>
        <taxon>Oryzinae</taxon>
        <taxon>Oryza</taxon>
        <taxon>Oryza meyeriana</taxon>
    </lineage>
</organism>
<keyword evidence="5 10" id="KW-0812">Transmembrane</keyword>
<evidence type="ECO:0000256" key="5">
    <source>
        <dbReference type="ARBA" id="ARBA00022692"/>
    </source>
</evidence>
<feature type="transmembrane region" description="Helical" evidence="10">
    <location>
        <begin position="161"/>
        <end position="179"/>
    </location>
</feature>
<dbReference type="PANTHER" id="PTHR22936">
    <property type="entry name" value="RHOMBOID-RELATED"/>
    <property type="match status" value="1"/>
</dbReference>
<feature type="transmembrane region" description="Helical" evidence="10">
    <location>
        <begin position="238"/>
        <end position="258"/>
    </location>
</feature>
<evidence type="ECO:0000313" key="12">
    <source>
        <dbReference type="EMBL" id="KAF0930490.1"/>
    </source>
</evidence>
<keyword evidence="9 10" id="KW-0472">Membrane</keyword>